<keyword evidence="6 9" id="KW-0235">DNA replication</keyword>
<dbReference type="GO" id="GO:0006271">
    <property type="term" value="P:DNA strand elongation involved in DNA replication"/>
    <property type="evidence" value="ECO:0007669"/>
    <property type="project" value="TreeGrafter"/>
</dbReference>
<dbReference type="InterPro" id="IPR022635">
    <property type="entry name" value="DNA_polIII_beta_C"/>
</dbReference>
<dbReference type="Gene3D" id="3.70.10.10">
    <property type="match status" value="1"/>
</dbReference>
<dbReference type="SMART" id="SM00480">
    <property type="entry name" value="POL3Bc"/>
    <property type="match status" value="1"/>
</dbReference>
<dbReference type="NCBIfam" id="TIGR00663">
    <property type="entry name" value="dnan"/>
    <property type="match status" value="1"/>
</dbReference>
<dbReference type="GO" id="GO:0003887">
    <property type="term" value="F:DNA-directed DNA polymerase activity"/>
    <property type="evidence" value="ECO:0007669"/>
    <property type="project" value="UniProtKB-UniRule"/>
</dbReference>
<dbReference type="Pfam" id="PF00712">
    <property type="entry name" value="DNA_pol3_beta"/>
    <property type="match status" value="1"/>
</dbReference>
<evidence type="ECO:0000259" key="12">
    <source>
        <dbReference type="Pfam" id="PF02768"/>
    </source>
</evidence>
<dbReference type="Pfam" id="PF02767">
    <property type="entry name" value="DNA_pol3_beta_2"/>
    <property type="match status" value="1"/>
</dbReference>
<evidence type="ECO:0000256" key="1">
    <source>
        <dbReference type="ARBA" id="ARBA00004496"/>
    </source>
</evidence>
<dbReference type="GO" id="GO:0008408">
    <property type="term" value="F:3'-5' exonuclease activity"/>
    <property type="evidence" value="ECO:0007669"/>
    <property type="project" value="InterPro"/>
</dbReference>
<dbReference type="AlphaFoldDB" id="A0A1G2RL39"/>
<dbReference type="STRING" id="1802461.A3B24_01550"/>
<feature type="domain" description="DNA polymerase III beta sliding clamp N-terminal" evidence="10">
    <location>
        <begin position="1"/>
        <end position="118"/>
    </location>
</feature>
<feature type="domain" description="DNA polymerase III beta sliding clamp central" evidence="11">
    <location>
        <begin position="145"/>
        <end position="251"/>
    </location>
</feature>
<dbReference type="InterPro" id="IPR001001">
    <property type="entry name" value="DNA_polIII_beta"/>
</dbReference>
<comment type="caution">
    <text evidence="13">The sequence shown here is derived from an EMBL/GenBank/DDBJ whole genome shotgun (WGS) entry which is preliminary data.</text>
</comment>
<comment type="similarity">
    <text evidence="2 9">Belongs to the beta sliding clamp family.</text>
</comment>
<name>A0A1G2RL39_9BACT</name>
<accession>A0A1G2RL39</accession>
<keyword evidence="5 9" id="KW-0548">Nucleotidyltransferase</keyword>
<evidence type="ECO:0000256" key="4">
    <source>
        <dbReference type="ARBA" id="ARBA00022679"/>
    </source>
</evidence>
<reference evidence="13 14" key="1">
    <citation type="journal article" date="2016" name="Nat. Commun.">
        <title>Thousands of microbial genomes shed light on interconnected biogeochemical processes in an aquifer system.</title>
        <authorList>
            <person name="Anantharaman K."/>
            <person name="Brown C.T."/>
            <person name="Hug L.A."/>
            <person name="Sharon I."/>
            <person name="Castelle C.J."/>
            <person name="Probst A.J."/>
            <person name="Thomas B.C."/>
            <person name="Singh A."/>
            <person name="Wilkins M.J."/>
            <person name="Karaoz U."/>
            <person name="Brodie E.L."/>
            <person name="Williams K.H."/>
            <person name="Hubbard S.S."/>
            <person name="Banfield J.F."/>
        </authorList>
    </citation>
    <scope>NUCLEOTIDE SEQUENCE [LARGE SCALE GENOMIC DNA]</scope>
</reference>
<comment type="function">
    <text evidence="9">Confers DNA tethering and processivity to DNA polymerases and other proteins. Acts as a clamp, forming a ring around DNA (a reaction catalyzed by the clamp-loading complex) which diffuses in an ATP-independent manner freely and bidirectionally along dsDNA. Initially characterized for its ability to contact the catalytic subunit of DNA polymerase III (Pol III), a complex, multichain enzyme responsible for most of the replicative synthesis in bacteria; Pol III exhibits 3'-5' exonuclease proofreading activity. The beta chain is required for initiation of replication as well as for processivity of DNA replication.</text>
</comment>
<evidence type="ECO:0000259" key="10">
    <source>
        <dbReference type="Pfam" id="PF00712"/>
    </source>
</evidence>
<evidence type="ECO:0000313" key="14">
    <source>
        <dbReference type="Proteomes" id="UP000176917"/>
    </source>
</evidence>
<dbReference type="PANTHER" id="PTHR30478:SF0">
    <property type="entry name" value="BETA SLIDING CLAMP"/>
    <property type="match status" value="1"/>
</dbReference>
<proteinExistence type="inferred from homology"/>
<evidence type="ECO:0000313" key="13">
    <source>
        <dbReference type="EMBL" id="OHA73079.1"/>
    </source>
</evidence>
<keyword evidence="8" id="KW-0238">DNA-binding</keyword>
<dbReference type="InterPro" id="IPR022634">
    <property type="entry name" value="DNA_polIII_beta_N"/>
</dbReference>
<comment type="subcellular location">
    <subcellularLocation>
        <location evidence="1 9">Cytoplasm</location>
    </subcellularLocation>
</comment>
<sequence length="375" mass="41248">MKTTVLKDFLKEGISMAERVCAKNPSLPVLSNILMVAEKNILQISATDLEIGVHYKALAKNDKDGSVVVPPRALSQFVSSLTSNQAVLTLKEKQLEVQSGNFKALLKTLDPEDFPIIPSPKGDEPTVEIDAGALVEGVASVIGFVGQTQARPEISGILFSFSQKTLKLVSTDSFRLAEKTVSTRTAAPKEHSFILPAKAARELVNALGERQGKVKIYFSPTQASFFYSQQGEMKEPQIQLVSRLIEGEYPKYQDVIPSNIKTKAILNKNDLIAHLKAASVFSGRTNDVHFILNPQKKAVEVRAQSQDLGEDVSSLEAKVEGEKREVSFNWRFFLEGLAQMKSERVDFGLANEEGPALVRPGASEEFLYVLMPLKL</sequence>
<dbReference type="SUPFAM" id="SSF55979">
    <property type="entry name" value="DNA clamp"/>
    <property type="match status" value="3"/>
</dbReference>
<evidence type="ECO:0000256" key="3">
    <source>
        <dbReference type="ARBA" id="ARBA00022490"/>
    </source>
</evidence>
<dbReference type="GO" id="GO:0005737">
    <property type="term" value="C:cytoplasm"/>
    <property type="evidence" value="ECO:0007669"/>
    <property type="project" value="UniProtKB-SubCell"/>
</dbReference>
<feature type="domain" description="DNA polymerase III beta sliding clamp C-terminal" evidence="12">
    <location>
        <begin position="254"/>
        <end position="373"/>
    </location>
</feature>
<dbReference type="Pfam" id="PF02768">
    <property type="entry name" value="DNA_pol3_beta_3"/>
    <property type="match status" value="1"/>
</dbReference>
<dbReference type="InterPro" id="IPR046938">
    <property type="entry name" value="DNA_clamp_sf"/>
</dbReference>
<keyword evidence="7 9" id="KW-0239">DNA-directed DNA polymerase</keyword>
<evidence type="ECO:0000256" key="9">
    <source>
        <dbReference type="PIRNR" id="PIRNR000804"/>
    </source>
</evidence>
<organism evidence="13 14">
    <name type="scientific">Candidatus Wildermuthbacteria bacterium RIFCSPLOWO2_01_FULL_48_16</name>
    <dbReference type="NCBI Taxonomy" id="1802461"/>
    <lineage>
        <taxon>Bacteria</taxon>
        <taxon>Candidatus Wildermuthiibacteriota</taxon>
    </lineage>
</organism>
<dbReference type="Proteomes" id="UP000176917">
    <property type="component" value="Unassembled WGS sequence"/>
</dbReference>
<keyword evidence="3 9" id="KW-0963">Cytoplasm</keyword>
<dbReference type="InterPro" id="IPR022637">
    <property type="entry name" value="DNA_polIII_beta_cen"/>
</dbReference>
<evidence type="ECO:0000259" key="11">
    <source>
        <dbReference type="Pfam" id="PF02767"/>
    </source>
</evidence>
<evidence type="ECO:0000256" key="5">
    <source>
        <dbReference type="ARBA" id="ARBA00022695"/>
    </source>
</evidence>
<dbReference type="GO" id="GO:0009360">
    <property type="term" value="C:DNA polymerase III complex"/>
    <property type="evidence" value="ECO:0007669"/>
    <property type="project" value="InterPro"/>
</dbReference>
<dbReference type="GO" id="GO:0003677">
    <property type="term" value="F:DNA binding"/>
    <property type="evidence" value="ECO:0007669"/>
    <property type="project" value="UniProtKB-UniRule"/>
</dbReference>
<keyword evidence="4 9" id="KW-0808">Transferase</keyword>
<dbReference type="CDD" id="cd00140">
    <property type="entry name" value="beta_clamp"/>
    <property type="match status" value="1"/>
</dbReference>
<comment type="subunit">
    <text evidence="9">Forms a ring-shaped head-to-tail homodimer around DNA.</text>
</comment>
<dbReference type="PANTHER" id="PTHR30478">
    <property type="entry name" value="DNA POLYMERASE III SUBUNIT BETA"/>
    <property type="match status" value="1"/>
</dbReference>
<evidence type="ECO:0000256" key="7">
    <source>
        <dbReference type="ARBA" id="ARBA00022932"/>
    </source>
</evidence>
<gene>
    <name evidence="13" type="ORF">A3B24_01550</name>
</gene>
<evidence type="ECO:0000256" key="6">
    <source>
        <dbReference type="ARBA" id="ARBA00022705"/>
    </source>
</evidence>
<dbReference type="PIRSF" id="PIRSF000804">
    <property type="entry name" value="DNA_pol_III_b"/>
    <property type="match status" value="1"/>
</dbReference>
<dbReference type="EMBL" id="MHUG01000016">
    <property type="protein sequence ID" value="OHA73079.1"/>
    <property type="molecule type" value="Genomic_DNA"/>
</dbReference>
<protein>
    <recommendedName>
        <fullName evidence="9">Beta sliding clamp</fullName>
    </recommendedName>
</protein>
<evidence type="ECO:0000256" key="2">
    <source>
        <dbReference type="ARBA" id="ARBA00010752"/>
    </source>
</evidence>
<dbReference type="Gene3D" id="3.10.150.10">
    <property type="entry name" value="DNA Polymerase III, subunit A, domain 2"/>
    <property type="match status" value="1"/>
</dbReference>
<evidence type="ECO:0000256" key="8">
    <source>
        <dbReference type="ARBA" id="ARBA00023125"/>
    </source>
</evidence>